<sequence length="942" mass="104097">MRIHRSTGTGGKLPLPSFVVSWADDKTVYVAGEIAVIKVKILDDSFSDKNLNLSRYAMNLSLSVRGKKGNSSYISGVIPYFEGDPSYWNVSFTPIRAGEFSVEVTEDNSGITDSSLQFFVTPGHIYPSACEVSWMNLVNEFVAGMKAYLRVIPKDAFGNNISSVSLPKGDYFVVSGSYENGTAAVVLDFRNNGWSEYGYIILEFVPITSGSLLLHAFGDNRTLSGSPLHFLVKPGSISITNSLARWKYGASFLQIFSKLEIFIHQKDQFGNSVPGLYAFDARVVHKATNLSVPVADLFFQEVSEGVQLLSFSVTEPGEFMLTIFNAKLNESISNMPYQYTVFIGYCHGLNSFVNGSGLANSISGRMSHFIVYLEDLYHNPSPVEAQWLQVQIFSKNSTFIIHPVMWPLRNTNGTAPSPVLLEGRTESLSILPADEDRPFAGNASVLASKYSITYTAEKSGEYEIWVLCGNIALNNGHPYLMTVFPGMVDTSFSSVFSFTSRVGKLMRNMISVQLLDAYLNPVSSEEAKLSFDIKVSNSSSFMTWAFVDNKDGSYVGYYMSRALGAYNMCILYEDKPLAPCPFEIQVYERDYFAEANNDSISVWEDESVAFNVLANDYVPVTGAFSIVEMLFSSNLVAIVGAGEQPFLSPRRLCMFNTVTGVPLRELNFLTSILAVRINRKRLVVVLQDKTYIYDFNSMTILDVIDTVPNTKGLCAFAPNSEGCYLALPASTTKGSALIYNTMKLQSFCQIDAHRSPLVAIVFSSSGMYLATASEQGTIIRVHLVSQATQSYSFRRGAYSSTIYSLSFGPSMELPDVLVAASSSGSLHIFFLGSMIDHRTRRSNTLLGSVIPDSINEALEPAYHHVIHDVVPVGVKSTLLIHSVDKSLSATNVGSLRASIFVITYNGYFREYNLKTTKLNGSVWSLEREFNLIDTIDERDHTD</sequence>
<keyword evidence="2" id="KW-0853">WD repeat</keyword>
<dbReference type="AlphaFoldDB" id="A0A5P1EZW0"/>
<protein>
    <recommendedName>
        <fullName evidence="6">GEX2 N-terminal Ig-like domain-containing protein</fullName>
    </recommendedName>
</protein>
<dbReference type="EMBL" id="CM007385">
    <property type="protein sequence ID" value="ONK69700.1"/>
    <property type="molecule type" value="Genomic_DNA"/>
</dbReference>
<dbReference type="InterPro" id="IPR017868">
    <property type="entry name" value="Filamin/ABP280_repeat-like"/>
</dbReference>
<keyword evidence="8" id="KW-1185">Reference proteome</keyword>
<dbReference type="InterPro" id="IPR056434">
    <property type="entry name" value="Ig_GEX2_N"/>
</dbReference>
<dbReference type="SUPFAM" id="SSF50978">
    <property type="entry name" value="WD40 repeat-like"/>
    <property type="match status" value="1"/>
</dbReference>
<evidence type="ECO:0000256" key="1">
    <source>
        <dbReference type="ARBA" id="ARBA00004623"/>
    </source>
</evidence>
<dbReference type="Pfam" id="PF21032">
    <property type="entry name" value="PROPPIN"/>
    <property type="match status" value="1"/>
</dbReference>
<evidence type="ECO:0000256" key="3">
    <source>
        <dbReference type="ARBA" id="ARBA00022737"/>
    </source>
</evidence>
<keyword evidence="3" id="KW-0677">Repeat</keyword>
<dbReference type="InterPro" id="IPR013783">
    <property type="entry name" value="Ig-like_fold"/>
</dbReference>
<dbReference type="PANTHER" id="PTHR11227">
    <property type="entry name" value="WD-REPEAT PROTEIN INTERACTING WITH PHOSPHOINOSIDES WIPI -RELATED"/>
    <property type="match status" value="1"/>
</dbReference>
<dbReference type="InterPro" id="IPR001680">
    <property type="entry name" value="WD40_rpt"/>
</dbReference>
<feature type="domain" description="GEX2 N-terminal Ig-like" evidence="6">
    <location>
        <begin position="16"/>
        <end position="120"/>
    </location>
</feature>
<dbReference type="GO" id="GO:0034045">
    <property type="term" value="C:phagophore assembly site membrane"/>
    <property type="evidence" value="ECO:0007669"/>
    <property type="project" value="UniProtKB-SubCell"/>
</dbReference>
<dbReference type="Gene3D" id="2.60.40.10">
    <property type="entry name" value="Immunoglobulins"/>
    <property type="match status" value="3"/>
</dbReference>
<dbReference type="Pfam" id="PF23616">
    <property type="entry name" value="Ig_GEX2_N"/>
    <property type="match status" value="2"/>
</dbReference>
<accession>A0A5P1EZW0</accession>
<evidence type="ECO:0000256" key="2">
    <source>
        <dbReference type="ARBA" id="ARBA00022574"/>
    </source>
</evidence>
<comment type="similarity">
    <text evidence="4">Belongs to the WD repeat PROPPIN family.</text>
</comment>
<feature type="domain" description="GEX2 N-terminal Ig-like" evidence="6">
    <location>
        <begin position="128"/>
        <end position="232"/>
    </location>
</feature>
<dbReference type="Gramene" id="ONK69700">
    <property type="protein sequence ID" value="ONK69700"/>
    <property type="gene ID" value="A4U43_C05F25820"/>
</dbReference>
<dbReference type="PROSITE" id="PS50194">
    <property type="entry name" value="FILAMIN_REPEAT"/>
    <property type="match status" value="1"/>
</dbReference>
<comment type="subcellular location">
    <subcellularLocation>
        <location evidence="1">Preautophagosomal structure membrane</location>
        <topology evidence="1">Peripheral membrane protein</topology>
    </subcellularLocation>
</comment>
<name>A0A5P1EZW0_ASPOF</name>
<dbReference type="InterPro" id="IPR048720">
    <property type="entry name" value="PROPPIN"/>
</dbReference>
<dbReference type="SUPFAM" id="SSF81296">
    <property type="entry name" value="E set domains"/>
    <property type="match status" value="2"/>
</dbReference>
<evidence type="ECO:0000313" key="7">
    <source>
        <dbReference type="EMBL" id="ONK69700.1"/>
    </source>
</evidence>
<dbReference type="OMA" id="RMEIATS"/>
<feature type="repeat" description="Filamin" evidence="5">
    <location>
        <begin position="548"/>
        <end position="586"/>
    </location>
</feature>
<dbReference type="Gene3D" id="2.130.10.10">
    <property type="entry name" value="YVTN repeat-like/Quinoprotein amine dehydrogenase"/>
    <property type="match status" value="1"/>
</dbReference>
<dbReference type="InterPro" id="IPR014756">
    <property type="entry name" value="Ig_E-set"/>
</dbReference>
<gene>
    <name evidence="7" type="ORF">A4U43_C05F25820</name>
</gene>
<dbReference type="InterPro" id="IPR015943">
    <property type="entry name" value="WD40/YVTN_repeat-like_dom_sf"/>
</dbReference>
<reference evidence="8" key="1">
    <citation type="journal article" date="2017" name="Nat. Commun.">
        <title>The asparagus genome sheds light on the origin and evolution of a young Y chromosome.</title>
        <authorList>
            <person name="Harkess A."/>
            <person name="Zhou J."/>
            <person name="Xu C."/>
            <person name="Bowers J.E."/>
            <person name="Van der Hulst R."/>
            <person name="Ayyampalayam S."/>
            <person name="Mercati F."/>
            <person name="Riccardi P."/>
            <person name="McKain M.R."/>
            <person name="Kakrana A."/>
            <person name="Tang H."/>
            <person name="Ray J."/>
            <person name="Groenendijk J."/>
            <person name="Arikit S."/>
            <person name="Mathioni S.M."/>
            <person name="Nakano M."/>
            <person name="Shan H."/>
            <person name="Telgmann-Rauber A."/>
            <person name="Kanno A."/>
            <person name="Yue Z."/>
            <person name="Chen H."/>
            <person name="Li W."/>
            <person name="Chen Y."/>
            <person name="Xu X."/>
            <person name="Zhang Y."/>
            <person name="Luo S."/>
            <person name="Chen H."/>
            <person name="Gao J."/>
            <person name="Mao Z."/>
            <person name="Pires J.C."/>
            <person name="Luo M."/>
            <person name="Kudrna D."/>
            <person name="Wing R.A."/>
            <person name="Meyers B.C."/>
            <person name="Yi K."/>
            <person name="Kong H."/>
            <person name="Lavrijsen P."/>
            <person name="Sunseri F."/>
            <person name="Falavigna A."/>
            <person name="Ye Y."/>
            <person name="Leebens-Mack J.H."/>
            <person name="Chen G."/>
        </authorList>
    </citation>
    <scope>NUCLEOTIDE SEQUENCE [LARGE SCALE GENOMIC DNA]</scope>
    <source>
        <strain evidence="8">cv. DH0086</strain>
    </source>
</reference>
<dbReference type="SMART" id="SM00320">
    <property type="entry name" value="WD40"/>
    <property type="match status" value="2"/>
</dbReference>
<evidence type="ECO:0000256" key="5">
    <source>
        <dbReference type="PROSITE-ProRule" id="PRU00087"/>
    </source>
</evidence>
<evidence type="ECO:0000256" key="4">
    <source>
        <dbReference type="ARBA" id="ARBA00025740"/>
    </source>
</evidence>
<dbReference type="Proteomes" id="UP000243459">
    <property type="component" value="Chromosome 5"/>
</dbReference>
<organism evidence="7 8">
    <name type="scientific">Asparagus officinalis</name>
    <name type="common">Garden asparagus</name>
    <dbReference type="NCBI Taxonomy" id="4686"/>
    <lineage>
        <taxon>Eukaryota</taxon>
        <taxon>Viridiplantae</taxon>
        <taxon>Streptophyta</taxon>
        <taxon>Embryophyta</taxon>
        <taxon>Tracheophyta</taxon>
        <taxon>Spermatophyta</taxon>
        <taxon>Magnoliopsida</taxon>
        <taxon>Liliopsida</taxon>
        <taxon>Asparagales</taxon>
        <taxon>Asparagaceae</taxon>
        <taxon>Asparagoideae</taxon>
        <taxon>Asparagus</taxon>
    </lineage>
</organism>
<evidence type="ECO:0000259" key="6">
    <source>
        <dbReference type="Pfam" id="PF23616"/>
    </source>
</evidence>
<proteinExistence type="inferred from homology"/>
<dbReference type="InterPro" id="IPR036322">
    <property type="entry name" value="WD40_repeat_dom_sf"/>
</dbReference>
<evidence type="ECO:0000313" key="8">
    <source>
        <dbReference type="Proteomes" id="UP000243459"/>
    </source>
</evidence>